<dbReference type="FunFam" id="1.20.140.100:FF:000013">
    <property type="entry name" value="Dynein heavy chain 10, axonemal"/>
    <property type="match status" value="1"/>
</dbReference>
<feature type="domain" description="AAA+ ATPase" evidence="16">
    <location>
        <begin position="3239"/>
        <end position="3407"/>
    </location>
</feature>
<dbReference type="InterPro" id="IPR043160">
    <property type="entry name" value="Dynein_C_barrel"/>
</dbReference>
<comment type="subcellular location">
    <subcellularLocation>
        <location evidence="1">Cytoplasm</location>
        <location evidence="1">Cytoskeleton</location>
        <location evidence="1">Cilium axoneme</location>
    </subcellularLocation>
</comment>
<dbReference type="FunFam" id="3.10.490.20:FF:000006">
    <property type="entry name" value="Dynein axonemal heavy chain 10"/>
    <property type="match status" value="1"/>
</dbReference>
<dbReference type="Pfam" id="PF18199">
    <property type="entry name" value="Dynein_C"/>
    <property type="match status" value="1"/>
</dbReference>
<dbReference type="InterPro" id="IPR024317">
    <property type="entry name" value="Dynein_heavy_chain_D4_dom"/>
</dbReference>
<dbReference type="GO" id="GO:0008569">
    <property type="term" value="F:minus-end-directed microtubule motor activity"/>
    <property type="evidence" value="ECO:0007669"/>
    <property type="project" value="InterPro"/>
</dbReference>
<feature type="region of interest" description="Disordered" evidence="15">
    <location>
        <begin position="460"/>
        <end position="550"/>
    </location>
</feature>
<evidence type="ECO:0000256" key="9">
    <source>
        <dbReference type="ARBA" id="ARBA00023054"/>
    </source>
</evidence>
<dbReference type="Gene3D" id="1.10.8.1220">
    <property type="match status" value="1"/>
</dbReference>
<feature type="region of interest" description="Disordered" evidence="15">
    <location>
        <begin position="4827"/>
        <end position="4881"/>
    </location>
</feature>
<dbReference type="Gene3D" id="3.10.490.20">
    <property type="match status" value="1"/>
</dbReference>
<dbReference type="Pfam" id="PF17852">
    <property type="entry name" value="Dynein_AAA_lid"/>
    <property type="match status" value="1"/>
</dbReference>
<keyword evidence="8" id="KW-0243">Dynein</keyword>
<feature type="region of interest" description="Disordered" evidence="15">
    <location>
        <begin position="4706"/>
        <end position="4748"/>
    </location>
</feature>
<feature type="compositionally biased region" description="Pro residues" evidence="15">
    <location>
        <begin position="2447"/>
        <end position="2464"/>
    </location>
</feature>
<dbReference type="GO" id="GO:0008017">
    <property type="term" value="F:microtubule binding"/>
    <property type="evidence" value="ECO:0007669"/>
    <property type="project" value="UniProtKB-ARBA"/>
</dbReference>
<keyword evidence="9 14" id="KW-0175">Coiled coil</keyword>
<dbReference type="Gene3D" id="1.20.1270.280">
    <property type="match status" value="1"/>
</dbReference>
<evidence type="ECO:0000256" key="11">
    <source>
        <dbReference type="ARBA" id="ARBA00023175"/>
    </source>
</evidence>
<dbReference type="InterPro" id="IPR003593">
    <property type="entry name" value="AAA+_ATPase"/>
</dbReference>
<dbReference type="SUPFAM" id="SSF52540">
    <property type="entry name" value="P-loop containing nucleoside triphosphate hydrolases"/>
    <property type="match status" value="4"/>
</dbReference>
<dbReference type="FunFam" id="3.20.180.20:FF:000001">
    <property type="entry name" value="Dynein axonemal heavy chain 5"/>
    <property type="match status" value="1"/>
</dbReference>
<dbReference type="InterPro" id="IPR024743">
    <property type="entry name" value="Dynein_HC_stalk"/>
</dbReference>
<dbReference type="InterPro" id="IPR013594">
    <property type="entry name" value="Dynein_heavy_tail"/>
</dbReference>
<dbReference type="Pfam" id="PF12780">
    <property type="entry name" value="AAA_8"/>
    <property type="match status" value="1"/>
</dbReference>
<dbReference type="Gene3D" id="1.10.8.720">
    <property type="entry name" value="Region D6 of dynein motor"/>
    <property type="match status" value="1"/>
</dbReference>
<feature type="compositionally biased region" description="Low complexity" evidence="15">
    <location>
        <begin position="4852"/>
        <end position="4865"/>
    </location>
</feature>
<dbReference type="FunFam" id="1.20.920.20:FF:000008">
    <property type="entry name" value="Dynein heavy chain 10, axonemal"/>
    <property type="match status" value="1"/>
</dbReference>
<keyword evidence="10" id="KW-0969">Cilium</keyword>
<feature type="compositionally biased region" description="Low complexity" evidence="15">
    <location>
        <begin position="140"/>
        <end position="158"/>
    </location>
</feature>
<dbReference type="InterPro" id="IPR041589">
    <property type="entry name" value="DNAH3_AAA_lid_1"/>
</dbReference>
<dbReference type="Pfam" id="PF18198">
    <property type="entry name" value="AAA_lid_11"/>
    <property type="match status" value="1"/>
</dbReference>
<dbReference type="Gene3D" id="3.20.180.20">
    <property type="entry name" value="Dynein heavy chain, N-terminal domain 2"/>
    <property type="match status" value="1"/>
</dbReference>
<dbReference type="Gene3D" id="6.10.140.1060">
    <property type="match status" value="1"/>
</dbReference>
<evidence type="ECO:0000259" key="16">
    <source>
        <dbReference type="SMART" id="SM00382"/>
    </source>
</evidence>
<dbReference type="GO" id="GO:0051959">
    <property type="term" value="F:dynein light intermediate chain binding"/>
    <property type="evidence" value="ECO:0007669"/>
    <property type="project" value="InterPro"/>
</dbReference>
<evidence type="ECO:0000256" key="7">
    <source>
        <dbReference type="ARBA" id="ARBA00022840"/>
    </source>
</evidence>
<dbReference type="InterPro" id="IPR035706">
    <property type="entry name" value="AAA_9"/>
</dbReference>
<dbReference type="Gene3D" id="1.10.287.2620">
    <property type="match status" value="1"/>
</dbReference>
<dbReference type="InterPro" id="IPR026983">
    <property type="entry name" value="DHC"/>
</dbReference>
<dbReference type="GO" id="GO:0045505">
    <property type="term" value="F:dynein intermediate chain binding"/>
    <property type="evidence" value="ECO:0007669"/>
    <property type="project" value="InterPro"/>
</dbReference>
<evidence type="ECO:0000313" key="18">
    <source>
        <dbReference type="Proteomes" id="UP000700334"/>
    </source>
</evidence>
<dbReference type="Gene3D" id="1.10.472.130">
    <property type="match status" value="1"/>
</dbReference>
<keyword evidence="4" id="KW-0493">Microtubule</keyword>
<evidence type="ECO:0000256" key="12">
    <source>
        <dbReference type="ARBA" id="ARBA00023212"/>
    </source>
</evidence>
<feature type="coiled-coil region" evidence="14">
    <location>
        <begin position="3854"/>
        <end position="3903"/>
    </location>
</feature>
<feature type="region of interest" description="Disordered" evidence="15">
    <location>
        <begin position="2438"/>
        <end position="2467"/>
    </location>
</feature>
<dbReference type="Pfam" id="PF12774">
    <property type="entry name" value="AAA_6"/>
    <property type="match status" value="3"/>
</dbReference>
<dbReference type="GO" id="GO:0005524">
    <property type="term" value="F:ATP binding"/>
    <property type="evidence" value="ECO:0007669"/>
    <property type="project" value="UniProtKB-KW"/>
</dbReference>
<evidence type="ECO:0000256" key="2">
    <source>
        <dbReference type="ARBA" id="ARBA00008887"/>
    </source>
</evidence>
<gene>
    <name evidence="17" type="ORF">J0S82_003902</name>
</gene>
<feature type="compositionally biased region" description="Basic and acidic residues" evidence="15">
    <location>
        <begin position="490"/>
        <end position="503"/>
    </location>
</feature>
<keyword evidence="7" id="KW-0067">ATP-binding</keyword>
<dbReference type="Pfam" id="PF17857">
    <property type="entry name" value="AAA_lid_1"/>
    <property type="match status" value="1"/>
</dbReference>
<sequence length="5516" mass="622825">GPVAGRPSLGAPLTRRRPAGPAGSCGAMDDLRVVWMRDRVYTAFGLTDPQVFEELLNRDDGEAEDLILHFLNRATEEEAASTLFFYRTLVPEEVEVEIGEPRRAAGRLWGALPALSGPTAPRAGLPARCTPRGPGGAAGAGPRWPHGAGPAARPSRGRPGPPGAALPSPVCFCPSSCQNLFLRPVAVTAGPGRVSRRSRPRRDLVTDRLQAARPSLLPALALRRRASQHRFCGTVVFCFSFPLCAYKDVEPPGSAEEAEEEEESELQKLEALEKSSGAQWGGPGVEAASAGGGWAAPGMTLLGQAGTQPAALTGTPGTAAPWAGGSGLGPLCAGPPQGYWRNFADWRQSHIARNSRLLGDLSRVQKVPAGRAVWSLSRPQGLSWKGQTDGTCTGRAGPCGQQERREQDRDPRALWHLLRWEGSQSHPAASGVPGLSRHTWVWLRPQDTRPALVDRARGDEALESSSAGSVGPALPATPCTTQRGADAESVDDRQLPEPVCDPRGRRRGRRDGRKSPHESMNVPGCLGAERGDPGPIWSEQEPTEHRPPAPLGAPAGLTGRLGRLAGPRKGFMLAVTGERPRAGPSPSTSACTLGPRKAGQALATDMPWCERLSRSQGPAHRPLRPGGSRAPSWRGPGPVSGRGCGQAERGRSLMPCRHAHPCPGAHQPGPVWAPLLSRLWYPPYPGEQAVGPARLVKQVVERVCLRVQCGPVPEEFLDQNVVFFLRNTKGMSPAVPEATDMKETMELMPQTMEHGVLNASTLGFLKELISQVFLPALSFNQHKEGSAGFVPGEFSSSAGYEVDVGSLPGEAVEYHSIQLMRDEFLMNLQKFASSIQRTIQQLEGEIKLEMPTISVEGEVSELAANMETVEVLEQCVINWLNQISTALEDQLKKTPQGNGPLAEIEFWRERNATLSALHEQTKLPVVRKVLEVIKEADSMLVVNLHPVLTDLYKYHTEASDNVRFLSTVERHFKNITHGSSFHVVLDTIPSMMNALRMVWIISRHYNKDERMIPLMERIAWEIADRVCRVVNLRTLFRENRASAQRKTAEAKNTLHTWKKSYFEVRAKIEASGREARWEFDRKRLFERTDYMATICQDLYDILQVVEEFYNIFGPELKAVTGDPKRIDDVLCRVDSLVTPMESLTFDPFSIKSAPYWKYVIDDFKIEVIEKEAKNFIDESFKTLRSAEAAFDMLLKFKHIRSREAINRQMMMKFNDILLQYCKEIDIINRLFMQNLENPPLYKNHPPVAGAICWERSLFFRIKHTILRFQEVEELLDSDLGREVKQKYLEVGRTMKEYEDRKYQVWRENTEQVLPTLMKKSLLTKTSEETTAPDKGPVFVINFSPALKEIIHDTKYLEQLGFAVPELARNVALQEDKFLRYTDGIQRSLDHYHKLTGTLNEAELQLLEDHSQELIRVFRSGYKRLNWSSLGIPDYITRCKQAIGKFESLVHQIHKNAEDITSRLALIESINLFKYPTSKSEDELPGVKEFFEHIERERLKDVEHMVRWYLAIGPLLTKVEGLVVHTNTGKAPKLLSYYEYWENKIYEALTKLILKNLQSFNSLVLGNVPLFQTETILTAPEIILHPNANEIDKMCVHCVRSCVEITRHFVRWMHGSCIECPPQKGEEEELVVITFYNDICLNPQITDQALMIPQNIHRILLNLTKYLQKWKRYRPLWKLDKAIVMEKFAARKPPCVAYDEKLQFYSKIASDVLRHALIKDEQCIRLQLAPLASTVRENAKSWVVSLGKLLNESAREELHSLHEEIENLAKQLKKTPSTLEDLKLVLATIAEIRSKSLVMELRYRDVQERYRTLAMYNIFPSDAEKELVAAIESMWLGLLNESLSVEHALGGIKKTFTEITRGEISNYRRQIEDFAKRFYSEGPGSVGEELDRGIDLLASFERELTRHEKNRQELANAEKLFDLPITMYPELLKVQKEMKGLRQVYDLYGLLKVAKEEWSQTLWANLNVQFLQEGIEGFLKNLRKLPRQVRSLPVAYHLEMKMKAFKDSIPLLLDLKHEALRDRHWKELMEKTGVFFEMTETFTLENMFAMELHKHVDVINEIVTAAIKEIAIEKAVKEILDTWENMKFTVVKYYKGTQERGYILGSVDEIIQGLDDNTFNLQSIAGSRFVGPFLQTVHKWEKTLSLIGEVIEIWMLVQRKWMYLESIFIGGDIRSQLPEEAKKFDTIDRVFKRIMAETLKDPVIKKCCEAPNRLTELQNISEGLEKCQKSLNDYLDSKRNAFPRFFFISDDELLSILGSSDPLCVQEHMIKMYDNIALLRFNDGESGEKLVSAMISAEGEVMEFRKIVRAEGRVEDWMTAVLNEMRRTNRLITKEAIFRYCEDRSRVDWMLLYQGMMVLAASQVWWTWEVEDVFRKVQAGEKQAMKSYGKKLHQQIDELVTRITQPLSRNDRKKYNTVLIIDVHARDIVDSFIRSRQARARGSGAAPPHSPRLRLPPPRPSPPASPGSILEAREFEWESQLRFYWDREPDELNIRQCTGTFGYGYEYMGLNGRLVITPLTDRIYLTLTQVGGRRGARCSRLALAGVTPRRVGGAPTARPAGPGIPGDDAASPREPDGDCLAFGFQQALSMYLGGAPAGPAGTGKTETTKDLAKALGLLCVVTNCGEGMDYKAVGKIFSGLAQCGAWGCFDEFNRIDASVLSVISSQIQTIRNALIHQLTTFQFEGQEISLDSRMGIFITMNPGYAGRTELPESVKALFRPVVVIVPDLQQICEIMLFSEGFLWAKVGAPPPRGGALVLPIMLFLFHFPLESQKTLAKKMTVLYKLAREQLSKQHHYDFGLRALKSVLVMAGELKRGSPDLKEDVVLMRALRDMNLPKFVFEDVPLFLGLISDLFPGLDCPRVRYPDFNDAVEQVLEENGYVVLPVQVDKVVQMFETMLTRHTTMVVGPTGGGKSVVINTLCQAQTKLGLTTKLYILNPKAVSVIELYGILDPSTRDWTDGVLSNIFREMNRPTDKKERKYILFDGDVDALWVENMNSVMDDNKLLTLANGERIRLQAHCALLFEANLQYASPATVSRCGMVYVDPKNLKYQPYWKKWVNQIQSKAELTTLDILFEKYVPYLMDVIVEGIVDGRQGEKLKMIVPQTDLNMVTQLAKMLDALLDGELEDPDLLESYFLEALYCSLGAALLEDGRLKFDECIKHIASLPTAGSDGVWASPGQLPGQLPTLYDFHFDPTQKKWIPWNKLIPEYIHDPERKFIDILVHTVDTTRTTWTLEQMVKIKQPVILVGESGTSKTATTQNFLKNLNEETNMVLVVNFSSRTTSMDIQRNLEANVEKRTKDMYGPPMGKRLLVFMDDLNMPKVLFHTMFSLPVKRFEVDEYGTQQPIALLKLLLEKGFLYDRGKELNCKNIRDLGFIAAMGKAGGGRNEVDPRFISLFSVFNVLFPSEESLHLIYFSILKGHTSVFPESIMAVTDTLTFCTLALYKSIVQDLPPTPSKFHYIFNLRDLSRVFNGLVLTNPERFQTVAQMVRVWRNECLRVFHDRLINETDKELVQSHIEDLVIEHFPDDVEAVMRDPILFGDFRMALQEEEARIYEDIQDYEAAKALFQEILEEYNESNTKMNLVLFDDALEHLTRVHRSIRLDRGHALLVGVGGSGKQSLARLAAFTAGCEVFEILLSRGYCESNFREDLKSLYLKLGIENKAMIFLFTDAHVAEESFLELINNMLTSGIVPALFPEDEKESILGQLGPEAMKRGVGPAKESVWQYFVNKSASNLHIVLGMSPVGDVLRTRCRNFPGLVNNTGIDWFMPWPSQALQAVAKSFLGDNRMIPAENLESLVEHFVLVHESVGEFSKQFLQKLRRSNYVTPKNYLDFINTYSKLLEEKTQYNIAQCKRLEGGLDKLKEATIQLDELNLKLAEQKIEKKKLAEEKAMEIEEQNKVIAIEKAEAEMALAEVMPILEAAKLELQKLDKSDVTEIRSFAKPPKQVQTVCECILIMKGYKELNWKTAKGMMSDPNFLRSLMEIDFDAISQGQVKNIRSLLRTLNTTTEEMEAVSKAGLGMLKFVEAVMGYCDVFKEIKPKRDKVAKLERTFFLTKRELEKIQNELAAIQRELEALGAKYEAAILEKQKLQEEAEIMERRLIAADKLISGLGSENVRWLKDLAELMHRRVKLLGDCLLCAAFLSYEGAFTWEFRDEMVNRVWQEDILEREIPLSQPFRLESLLTDDVEISRWGSQGLPPDELSVQNGILTTRASRFPLCIDPQQQALNWIKRKEEKNNLRVASFNDPDFLKQLEMAIKYGTPFLFHDVDEYIDPVIDNVLEKSIKVSQGRQFIILGDKEVDYDSNFRLYLNTKLANPRYSPSVFGKAMVINYTVSPRPTVTLKGLEDQLLSVLVAYERRELEEQREHLIQETSENKNLLKDLEDSLLRELATSTGNMLDNVELVHTLEETKSKAMEVTEKLKLAEKTALDIDRLRDGYRPAARRGAILFFVLSEMALVNAMYQYSLAAFLDVFGLSLKKSLPDSILVKRLKNIMDTLTFNIYNYGCTGLFERHKLLFSFNMTIKIEQAEGRVPQEELDFFLKGNISLEKSKQKKPCAWLSDQGWEDIVLLSKLFSDSFGNLPSDVEKHLSAWQEWYDLDSLEQSPFPLGYDDDITPFQKLLVLRCFRVDRVYRAVTDYVTVTMGEKYVQPPVISFEAIFEQSTPNSPIVFILSPGSDPASDLMKLAERSGFGGNRLKFLAMGQGQEKVSCGEQRPGRGAELRLSGAQHRPSLRRPERASGRGSGTAAPSLPSAQLALQLLETAVARGQWLMLQNCHLLVRWLKDLEKSLERIAKPHPDFRLWLTTDPTKGFPIGILQKSLKVRLRAARPGDPSLGAPSHPRRGCPAERASFTPAWPGPRVARAAARPAPPRPSARVRGAAGRAGGRPLNSFSGAFWGVVSPSLPCLGRRRENVSLPAQVVTEPPNGLKLNMRATYFKISEEMLGQCPHPAFKPLVYVLAFFHAVVLERRKFGKIGWNVYYDFNESDFQVCMEILSTYLTKAFQQHDPRIPWGSLKYLIGEVMYGGRAIDSFDRRILTVYMDEYLGDFIFDTFQPFHFFRNKEVDYKIPVGDLKEKFVGEAQTSKLLLGRVLGPRLPLFCCCGGFLLLPTSSPGAPPGGGRTYDAFGVAPGPRAPGADRVVRLPALGCWPGRCPRSRLHQGAPRGGAGAGRSLKSSAGVWASAPQTWARGCPLSITEAIEALPLANTPEVFGLHSNAEIGYYTQAARDMWAHLLELQPQTGESSSGISRDDYIGQVAKDIENKMPKVRKLLGVEVSPTSVVLLQELERFNRLVLRMSRSLAELQRALAGEVGMSSELDDVARSLFIGQIPNIWRKLAPDTLKSLGNWMLYFQRRFGQYTSWVNESEPSVMWLSGLHIPESYLTALVQATCRKNGWPLDHSTLFTQVTKFQDADEVNERAGQGCFVSGLYLEGADWDLERGCLVKSKPKVLVVDLPVLKIIPIEAHRLKLQNTLRTPVYTTSTRRNAMGVGLVFEADLFTTKHISHWVLQGVCLTLNSD</sequence>
<feature type="region of interest" description="Disordered" evidence="15">
    <location>
        <begin position="613"/>
        <end position="647"/>
    </location>
</feature>
<dbReference type="InterPro" id="IPR041228">
    <property type="entry name" value="Dynein_C"/>
</dbReference>
<feature type="domain" description="AAA+ ATPase" evidence="16">
    <location>
        <begin position="2591"/>
        <end position="2727"/>
    </location>
</feature>
<dbReference type="Gene3D" id="1.20.58.1120">
    <property type="match status" value="1"/>
</dbReference>
<keyword evidence="11" id="KW-0505">Motor protein</keyword>
<feature type="region of interest" description="Disordered" evidence="15">
    <location>
        <begin position="1"/>
        <end position="22"/>
    </location>
</feature>
<dbReference type="FunFam" id="1.10.472.130:FF:000010">
    <property type="entry name" value="Dynein axonemal heavy chain 10"/>
    <property type="match status" value="1"/>
</dbReference>
<dbReference type="PANTHER" id="PTHR22878:SF63">
    <property type="entry name" value="DYNEIN AXONEMAL HEAVY CHAIN 10"/>
    <property type="match status" value="1"/>
</dbReference>
<dbReference type="InterPro" id="IPR056759">
    <property type="entry name" value="DYH2-5-8_CC"/>
</dbReference>
<dbReference type="InterPro" id="IPR027417">
    <property type="entry name" value="P-loop_NTPase"/>
</dbReference>
<keyword evidence="12" id="KW-0206">Cytoskeleton</keyword>
<dbReference type="InterPro" id="IPR042228">
    <property type="entry name" value="Dynein_linker_3"/>
</dbReference>
<dbReference type="Pfam" id="PF25007">
    <property type="entry name" value="DYH2-5-8_CC"/>
    <property type="match status" value="1"/>
</dbReference>
<feature type="coiled-coil region" evidence="14">
    <location>
        <begin position="4044"/>
        <end position="4106"/>
    </location>
</feature>
<name>A0A8J6A4C0_GALPY</name>
<dbReference type="Pfam" id="PF08393">
    <property type="entry name" value="DHC_N2"/>
    <property type="match status" value="1"/>
</dbReference>
<feature type="region of interest" description="Disordered" evidence="15">
    <location>
        <begin position="2548"/>
        <end position="2572"/>
    </location>
</feature>
<evidence type="ECO:0000256" key="15">
    <source>
        <dbReference type="SAM" id="MobiDB-lite"/>
    </source>
</evidence>
<dbReference type="Proteomes" id="UP000700334">
    <property type="component" value="Unassembled WGS sequence"/>
</dbReference>
<dbReference type="InterPro" id="IPR013602">
    <property type="entry name" value="Dynein_heavy_linker"/>
</dbReference>
<evidence type="ECO:0000256" key="10">
    <source>
        <dbReference type="ARBA" id="ARBA00023069"/>
    </source>
</evidence>
<dbReference type="FunFam" id="3.40.50.300:FF:001855">
    <property type="entry name" value="Dynein axonemal heavy chain 10"/>
    <property type="match status" value="1"/>
</dbReference>
<dbReference type="InterPro" id="IPR035699">
    <property type="entry name" value="AAA_6"/>
</dbReference>
<evidence type="ECO:0000256" key="6">
    <source>
        <dbReference type="ARBA" id="ARBA00022741"/>
    </source>
</evidence>
<reference evidence="17" key="1">
    <citation type="journal article" date="2021" name="Evol. Appl.">
        <title>The genome of the Pyrenean desman and the effects of bottlenecks and inbreeding on the genomic landscape of an endangered species.</title>
        <authorList>
            <person name="Escoda L."/>
            <person name="Castresana J."/>
        </authorList>
    </citation>
    <scope>NUCLEOTIDE SEQUENCE</scope>
    <source>
        <strain evidence="17">IBE-C5619</strain>
    </source>
</reference>
<dbReference type="FunFam" id="1.10.8.1220:FF:000001">
    <property type="entry name" value="Dynein axonemal heavy chain 5"/>
    <property type="match status" value="1"/>
</dbReference>
<dbReference type="GO" id="GO:0005858">
    <property type="term" value="C:axonemal dynein complex"/>
    <property type="evidence" value="ECO:0007669"/>
    <property type="project" value="UniProtKB-ARBA"/>
</dbReference>
<keyword evidence="13" id="KW-0966">Cell projection</keyword>
<dbReference type="PANTHER" id="PTHR22878">
    <property type="entry name" value="DYNEIN HEAVY CHAIN 6, AXONEMAL-LIKE-RELATED"/>
    <property type="match status" value="1"/>
</dbReference>
<evidence type="ECO:0000256" key="13">
    <source>
        <dbReference type="ARBA" id="ARBA00023273"/>
    </source>
</evidence>
<dbReference type="EMBL" id="JAGFMF010011719">
    <property type="protein sequence ID" value="KAG8515006.1"/>
    <property type="molecule type" value="Genomic_DNA"/>
</dbReference>
<feature type="compositionally biased region" description="Low complexity" evidence="15">
    <location>
        <begin position="2548"/>
        <end position="2560"/>
    </location>
</feature>
<dbReference type="Pfam" id="PF12777">
    <property type="entry name" value="MT"/>
    <property type="match status" value="1"/>
</dbReference>
<keyword evidence="3" id="KW-0963">Cytoplasm</keyword>
<dbReference type="GO" id="GO:0005874">
    <property type="term" value="C:microtubule"/>
    <property type="evidence" value="ECO:0007669"/>
    <property type="project" value="UniProtKB-KW"/>
</dbReference>
<dbReference type="FunFam" id="1.10.287.2620:FF:000002">
    <property type="entry name" value="Dynein heavy chain 2, axonemal"/>
    <property type="match status" value="1"/>
</dbReference>
<comment type="caution">
    <text evidence="17">The sequence shown here is derived from an EMBL/GenBank/DDBJ whole genome shotgun (WGS) entry which is preliminary data.</text>
</comment>
<dbReference type="InterPro" id="IPR043157">
    <property type="entry name" value="Dynein_AAA1S"/>
</dbReference>
<keyword evidence="18" id="KW-1185">Reference proteome</keyword>
<dbReference type="InterPro" id="IPR041658">
    <property type="entry name" value="AAA_lid_11"/>
</dbReference>
<dbReference type="Gene3D" id="1.20.140.100">
    <property type="entry name" value="Dynein heavy chain, N-terminal domain 2"/>
    <property type="match status" value="1"/>
</dbReference>
<dbReference type="InterPro" id="IPR041466">
    <property type="entry name" value="Dynein_AAA5_ext"/>
</dbReference>
<dbReference type="FunFam" id="3.40.50.300:FF:000063">
    <property type="entry name" value="dynein heavy chain 6, axonemal"/>
    <property type="match status" value="1"/>
</dbReference>
<evidence type="ECO:0000256" key="8">
    <source>
        <dbReference type="ARBA" id="ARBA00023017"/>
    </source>
</evidence>
<dbReference type="SMART" id="SM00382">
    <property type="entry name" value="AAA"/>
    <property type="match status" value="3"/>
</dbReference>
<dbReference type="FunFam" id="3.40.50.300:FF:002141">
    <property type="entry name" value="Dynein heavy chain"/>
    <property type="match status" value="1"/>
</dbReference>
<evidence type="ECO:0000256" key="14">
    <source>
        <dbReference type="SAM" id="Coils"/>
    </source>
</evidence>
<evidence type="ECO:0000256" key="5">
    <source>
        <dbReference type="ARBA" id="ARBA00022737"/>
    </source>
</evidence>
<dbReference type="InterPro" id="IPR042222">
    <property type="entry name" value="Dynein_2_N"/>
</dbReference>
<dbReference type="Gene3D" id="3.40.50.300">
    <property type="entry name" value="P-loop containing nucleotide triphosphate hydrolases"/>
    <property type="match status" value="5"/>
</dbReference>
<evidence type="ECO:0000256" key="1">
    <source>
        <dbReference type="ARBA" id="ARBA00004430"/>
    </source>
</evidence>
<dbReference type="OrthoDB" id="64868at2759"/>
<comment type="similarity">
    <text evidence="2">Belongs to the dynein heavy chain family.</text>
</comment>
<dbReference type="FunFam" id="3.40.50.300:FF:000049">
    <property type="entry name" value="Dynein, axonemal, heavy chain 5"/>
    <property type="match status" value="1"/>
</dbReference>
<feature type="domain" description="AAA+ ATPase" evidence="16">
    <location>
        <begin position="2898"/>
        <end position="3045"/>
    </location>
</feature>
<dbReference type="FunFam" id="1.10.8.710:FF:000001">
    <property type="entry name" value="Dynein axonemal heavy chain 2"/>
    <property type="match status" value="1"/>
</dbReference>
<dbReference type="Pfam" id="PF03028">
    <property type="entry name" value="Dynein_heavy"/>
    <property type="match status" value="2"/>
</dbReference>
<dbReference type="Gene3D" id="1.20.920.20">
    <property type="match status" value="1"/>
</dbReference>
<dbReference type="InterPro" id="IPR042219">
    <property type="entry name" value="AAA_lid_11_sf"/>
</dbReference>
<dbReference type="Gene3D" id="1.20.920.30">
    <property type="match status" value="1"/>
</dbReference>
<dbReference type="Pfam" id="PF12775">
    <property type="entry name" value="AAA_7"/>
    <property type="match status" value="1"/>
</dbReference>
<dbReference type="FunFam" id="1.20.920.30:FF:000007">
    <property type="entry name" value="Dynein axonemal heavy chain 10"/>
    <property type="match status" value="1"/>
</dbReference>
<feature type="region of interest" description="Disordered" evidence="15">
    <location>
        <begin position="383"/>
        <end position="409"/>
    </location>
</feature>
<dbReference type="FunFam" id="1.20.1270.280:FF:000005">
    <property type="entry name" value="Dynein axonemal heavy chain 10"/>
    <property type="match status" value="1"/>
</dbReference>
<proteinExistence type="inferred from homology"/>
<dbReference type="Pfam" id="PF08385">
    <property type="entry name" value="DHC_N1"/>
    <property type="match status" value="1"/>
</dbReference>
<organism evidence="17 18">
    <name type="scientific">Galemys pyrenaicus</name>
    <name type="common">Iberian desman</name>
    <name type="synonym">Pyrenean desman</name>
    <dbReference type="NCBI Taxonomy" id="202257"/>
    <lineage>
        <taxon>Eukaryota</taxon>
        <taxon>Metazoa</taxon>
        <taxon>Chordata</taxon>
        <taxon>Craniata</taxon>
        <taxon>Vertebrata</taxon>
        <taxon>Euteleostomi</taxon>
        <taxon>Mammalia</taxon>
        <taxon>Eutheria</taxon>
        <taxon>Laurasiatheria</taxon>
        <taxon>Eulipotyphla</taxon>
        <taxon>Talpidae</taxon>
        <taxon>Galemys</taxon>
    </lineage>
</organism>
<protein>
    <submittedName>
        <fullName evidence="17">Dynein heavy chain 10, axonemal</fullName>
    </submittedName>
</protein>
<evidence type="ECO:0000313" key="17">
    <source>
        <dbReference type="EMBL" id="KAG8515006.1"/>
    </source>
</evidence>
<feature type="non-terminal residue" evidence="17">
    <location>
        <position position="1"/>
    </location>
</feature>
<keyword evidence="5" id="KW-0677">Repeat</keyword>
<dbReference type="FunFam" id="1.10.8.720:FF:000005">
    <property type="entry name" value="Dynein axonemal heavy chain 10"/>
    <property type="match status" value="1"/>
</dbReference>
<dbReference type="GO" id="GO:0007018">
    <property type="term" value="P:microtubule-based movement"/>
    <property type="evidence" value="ECO:0007669"/>
    <property type="project" value="InterPro"/>
</dbReference>
<dbReference type="InterPro" id="IPR004273">
    <property type="entry name" value="Dynein_heavy_D6_P-loop"/>
</dbReference>
<keyword evidence="6" id="KW-0547">Nucleotide-binding</keyword>
<dbReference type="Pfam" id="PF12781">
    <property type="entry name" value="AAA_9"/>
    <property type="match status" value="1"/>
</dbReference>
<evidence type="ECO:0000256" key="4">
    <source>
        <dbReference type="ARBA" id="ARBA00022701"/>
    </source>
</evidence>
<evidence type="ECO:0000256" key="3">
    <source>
        <dbReference type="ARBA" id="ARBA00022490"/>
    </source>
</evidence>
<accession>A0A8J6A4C0</accession>
<dbReference type="GO" id="GO:0097729">
    <property type="term" value="C:9+2 motile cilium"/>
    <property type="evidence" value="ECO:0007669"/>
    <property type="project" value="UniProtKB-ARBA"/>
</dbReference>
<feature type="region of interest" description="Disordered" evidence="15">
    <location>
        <begin position="128"/>
        <end position="163"/>
    </location>
</feature>
<dbReference type="Gene3D" id="1.10.8.710">
    <property type="match status" value="1"/>
</dbReference>